<keyword evidence="8 10" id="KW-0520">NAD</keyword>
<dbReference type="GO" id="GO:0009435">
    <property type="term" value="P:NAD+ biosynthetic process"/>
    <property type="evidence" value="ECO:0007669"/>
    <property type="project" value="UniProtKB-UniRule"/>
</dbReference>
<evidence type="ECO:0000313" key="12">
    <source>
        <dbReference type="EMBL" id="HIV85634.1"/>
    </source>
</evidence>
<dbReference type="InterPro" id="IPR005248">
    <property type="entry name" value="NadD/NMNAT"/>
</dbReference>
<gene>
    <name evidence="10 12" type="primary">nadD</name>
    <name evidence="12" type="ORF">H9900_02355</name>
</gene>
<evidence type="ECO:0000256" key="9">
    <source>
        <dbReference type="ARBA" id="ARBA00048721"/>
    </source>
</evidence>
<accession>A0A9D1PRN9</accession>
<proteinExistence type="inferred from homology"/>
<keyword evidence="6 10" id="KW-0547">Nucleotide-binding</keyword>
<feature type="domain" description="Cytidyltransferase-like" evidence="11">
    <location>
        <begin position="1"/>
        <end position="168"/>
    </location>
</feature>
<keyword evidence="3 10" id="KW-0662">Pyridine nucleotide biosynthesis</keyword>
<evidence type="ECO:0000256" key="5">
    <source>
        <dbReference type="ARBA" id="ARBA00022695"/>
    </source>
</evidence>
<evidence type="ECO:0000313" key="13">
    <source>
        <dbReference type="Proteomes" id="UP000824162"/>
    </source>
</evidence>
<dbReference type="PANTHER" id="PTHR39321:SF3">
    <property type="entry name" value="PHOSPHOPANTETHEINE ADENYLYLTRANSFERASE"/>
    <property type="match status" value="1"/>
</dbReference>
<dbReference type="NCBIfam" id="NF000840">
    <property type="entry name" value="PRK00071.1-3"/>
    <property type="match status" value="1"/>
</dbReference>
<evidence type="ECO:0000259" key="11">
    <source>
        <dbReference type="Pfam" id="PF01467"/>
    </source>
</evidence>
<comment type="caution">
    <text evidence="12">The sequence shown here is derived from an EMBL/GenBank/DDBJ whole genome shotgun (WGS) entry which is preliminary data.</text>
</comment>
<evidence type="ECO:0000256" key="10">
    <source>
        <dbReference type="HAMAP-Rule" id="MF_00244"/>
    </source>
</evidence>
<dbReference type="SUPFAM" id="SSF52374">
    <property type="entry name" value="Nucleotidylyl transferase"/>
    <property type="match status" value="1"/>
</dbReference>
<dbReference type="CDD" id="cd02165">
    <property type="entry name" value="NMNAT"/>
    <property type="match status" value="1"/>
</dbReference>
<dbReference type="InterPro" id="IPR004821">
    <property type="entry name" value="Cyt_trans-like"/>
</dbReference>
<keyword evidence="7 10" id="KW-0067">ATP-binding</keyword>
<dbReference type="AlphaFoldDB" id="A0A9D1PRN9"/>
<dbReference type="GO" id="GO:0005524">
    <property type="term" value="F:ATP binding"/>
    <property type="evidence" value="ECO:0007669"/>
    <property type="project" value="UniProtKB-KW"/>
</dbReference>
<evidence type="ECO:0000256" key="2">
    <source>
        <dbReference type="ARBA" id="ARBA00005019"/>
    </source>
</evidence>
<dbReference type="InterPro" id="IPR014729">
    <property type="entry name" value="Rossmann-like_a/b/a_fold"/>
</dbReference>
<evidence type="ECO:0000256" key="1">
    <source>
        <dbReference type="ARBA" id="ARBA00002324"/>
    </source>
</evidence>
<keyword evidence="5 10" id="KW-0548">Nucleotidyltransferase</keyword>
<dbReference type="Pfam" id="PF01467">
    <property type="entry name" value="CTP_transf_like"/>
    <property type="match status" value="1"/>
</dbReference>
<dbReference type="PANTHER" id="PTHR39321">
    <property type="entry name" value="NICOTINATE-NUCLEOTIDE ADENYLYLTRANSFERASE-RELATED"/>
    <property type="match status" value="1"/>
</dbReference>
<keyword evidence="4 10" id="KW-0808">Transferase</keyword>
<comment type="similarity">
    <text evidence="10">Belongs to the NadD family.</text>
</comment>
<reference evidence="12" key="2">
    <citation type="submission" date="2021-04" db="EMBL/GenBank/DDBJ databases">
        <authorList>
            <person name="Gilroy R."/>
        </authorList>
    </citation>
    <scope>NUCLEOTIDE SEQUENCE</scope>
    <source>
        <strain evidence="12">5790</strain>
    </source>
</reference>
<dbReference type="HAMAP" id="MF_00244">
    <property type="entry name" value="NaMN_adenylyltr"/>
    <property type="match status" value="1"/>
</dbReference>
<dbReference type="Proteomes" id="UP000824162">
    <property type="component" value="Unassembled WGS sequence"/>
</dbReference>
<dbReference type="EMBL" id="DXIJ01000046">
    <property type="protein sequence ID" value="HIV85634.1"/>
    <property type="molecule type" value="Genomic_DNA"/>
</dbReference>
<evidence type="ECO:0000256" key="6">
    <source>
        <dbReference type="ARBA" id="ARBA00022741"/>
    </source>
</evidence>
<dbReference type="GO" id="GO:0004515">
    <property type="term" value="F:nicotinate-nucleotide adenylyltransferase activity"/>
    <property type="evidence" value="ECO:0007669"/>
    <property type="project" value="UniProtKB-UniRule"/>
</dbReference>
<evidence type="ECO:0000256" key="4">
    <source>
        <dbReference type="ARBA" id="ARBA00022679"/>
    </source>
</evidence>
<organism evidence="12 13">
    <name type="scientific">Candidatus Monoglobus merdigallinarum</name>
    <dbReference type="NCBI Taxonomy" id="2838698"/>
    <lineage>
        <taxon>Bacteria</taxon>
        <taxon>Bacillati</taxon>
        <taxon>Bacillota</taxon>
        <taxon>Clostridia</taxon>
        <taxon>Monoglobales</taxon>
        <taxon>Monoglobaceae</taxon>
        <taxon>Monoglobus</taxon>
    </lineage>
</organism>
<name>A0A9D1PRN9_9FIRM</name>
<dbReference type="Gene3D" id="3.40.50.620">
    <property type="entry name" value="HUPs"/>
    <property type="match status" value="1"/>
</dbReference>
<sequence>MGGTFNPPHFGHFSIAQQSIAQLGLSKVLFIPTGRITYKEADDIVSGRDRYNMLKLVVDENRDFELSDIEISDSGVTYTVNTLERLKNGSCSGWELYFLVGADSLDYMEKWREPQRIFGLCTVAVVGRAQIPERQLCEKIKNLKQQYDAEIVRVEMPIVDVSSTLLRSNIKQNKPIRYMTDDKIIEYINNHSLYK</sequence>
<protein>
    <recommendedName>
        <fullName evidence="10">Probable nicotinate-nucleotide adenylyltransferase</fullName>
        <ecNumber evidence="10">2.7.7.18</ecNumber>
    </recommendedName>
    <alternativeName>
        <fullName evidence="10">Deamido-NAD(+) diphosphorylase</fullName>
    </alternativeName>
    <alternativeName>
        <fullName evidence="10">Deamido-NAD(+) pyrophosphorylase</fullName>
    </alternativeName>
    <alternativeName>
        <fullName evidence="10">Nicotinate mononucleotide adenylyltransferase</fullName>
        <shortName evidence="10">NaMN adenylyltransferase</shortName>
    </alternativeName>
</protein>
<comment type="function">
    <text evidence="1 10">Catalyzes the reversible adenylation of nicotinate mononucleotide (NaMN) to nicotinic acid adenine dinucleotide (NaAD).</text>
</comment>
<comment type="pathway">
    <text evidence="2 10">Cofactor biosynthesis; NAD(+) biosynthesis; deamido-NAD(+) from nicotinate D-ribonucleotide: step 1/1.</text>
</comment>
<evidence type="ECO:0000256" key="7">
    <source>
        <dbReference type="ARBA" id="ARBA00022840"/>
    </source>
</evidence>
<evidence type="ECO:0000256" key="3">
    <source>
        <dbReference type="ARBA" id="ARBA00022642"/>
    </source>
</evidence>
<evidence type="ECO:0000256" key="8">
    <source>
        <dbReference type="ARBA" id="ARBA00023027"/>
    </source>
</evidence>
<comment type="catalytic activity">
    <reaction evidence="9 10">
        <text>nicotinate beta-D-ribonucleotide + ATP + H(+) = deamido-NAD(+) + diphosphate</text>
        <dbReference type="Rhea" id="RHEA:22860"/>
        <dbReference type="ChEBI" id="CHEBI:15378"/>
        <dbReference type="ChEBI" id="CHEBI:30616"/>
        <dbReference type="ChEBI" id="CHEBI:33019"/>
        <dbReference type="ChEBI" id="CHEBI:57502"/>
        <dbReference type="ChEBI" id="CHEBI:58437"/>
        <dbReference type="EC" id="2.7.7.18"/>
    </reaction>
</comment>
<dbReference type="EC" id="2.7.7.18" evidence="10"/>
<dbReference type="NCBIfam" id="TIGR00482">
    <property type="entry name" value="nicotinate (nicotinamide) nucleotide adenylyltransferase"/>
    <property type="match status" value="1"/>
</dbReference>
<reference evidence="12" key="1">
    <citation type="journal article" date="2021" name="PeerJ">
        <title>Extensive microbial diversity within the chicken gut microbiome revealed by metagenomics and culture.</title>
        <authorList>
            <person name="Gilroy R."/>
            <person name="Ravi A."/>
            <person name="Getino M."/>
            <person name="Pursley I."/>
            <person name="Horton D.L."/>
            <person name="Alikhan N.F."/>
            <person name="Baker D."/>
            <person name="Gharbi K."/>
            <person name="Hall N."/>
            <person name="Watson M."/>
            <person name="Adriaenssens E.M."/>
            <person name="Foster-Nyarko E."/>
            <person name="Jarju S."/>
            <person name="Secka A."/>
            <person name="Antonio M."/>
            <person name="Oren A."/>
            <person name="Chaudhuri R.R."/>
            <person name="La Ragione R."/>
            <person name="Hildebrand F."/>
            <person name="Pallen M.J."/>
        </authorList>
    </citation>
    <scope>NUCLEOTIDE SEQUENCE</scope>
    <source>
        <strain evidence="12">5790</strain>
    </source>
</reference>